<evidence type="ECO:0000256" key="10">
    <source>
        <dbReference type="ARBA" id="ARBA00029936"/>
    </source>
</evidence>
<comment type="similarity">
    <text evidence="2">Belongs to the EF-1-beta/EF-1-delta family.</text>
</comment>
<dbReference type="Pfam" id="PF10458">
    <property type="entry name" value="Val_tRNA-synt_C"/>
    <property type="match status" value="1"/>
</dbReference>
<evidence type="ECO:0000313" key="15">
    <source>
        <dbReference type="EMBL" id="KAK7250077.1"/>
    </source>
</evidence>
<dbReference type="InterPro" id="IPR019499">
    <property type="entry name" value="Val-tRNA_synth_tRNA-bd"/>
</dbReference>
<dbReference type="PROSITE" id="PS00178">
    <property type="entry name" value="AA_TRNA_LIGASE_I"/>
    <property type="match status" value="1"/>
</dbReference>
<dbReference type="HAMAP" id="MF_02004">
    <property type="entry name" value="Val_tRNA_synth_type1"/>
    <property type="match status" value="1"/>
</dbReference>
<dbReference type="InterPro" id="IPR010978">
    <property type="entry name" value="tRNA-bd_arm"/>
</dbReference>
<dbReference type="Gene3D" id="1.10.730.10">
    <property type="entry name" value="Isoleucyl-tRNA Synthetase, Domain 1"/>
    <property type="match status" value="1"/>
</dbReference>
<evidence type="ECO:0000256" key="9">
    <source>
        <dbReference type="ARBA" id="ARBA00023146"/>
    </source>
</evidence>
<dbReference type="NCBIfam" id="TIGR00422">
    <property type="entry name" value="valS"/>
    <property type="match status" value="1"/>
</dbReference>
<dbReference type="Gene3D" id="3.40.50.620">
    <property type="entry name" value="HUPs"/>
    <property type="match status" value="2"/>
</dbReference>
<dbReference type="SUPFAM" id="SSF54984">
    <property type="entry name" value="eEF-1beta-like"/>
    <property type="match status" value="1"/>
</dbReference>
<dbReference type="Pfam" id="PF00736">
    <property type="entry name" value="EF1_GNE"/>
    <property type="match status" value="1"/>
</dbReference>
<dbReference type="PRINTS" id="PR00986">
    <property type="entry name" value="TRNASYNTHVAL"/>
</dbReference>
<evidence type="ECO:0000256" key="5">
    <source>
        <dbReference type="ARBA" id="ARBA00022741"/>
    </source>
</evidence>
<gene>
    <name evidence="15" type="ORF">SO694_00006262</name>
</gene>
<keyword evidence="7 12" id="KW-0067">ATP-binding</keyword>
<feature type="region of interest" description="Disordered" evidence="13">
    <location>
        <begin position="86"/>
        <end position="174"/>
    </location>
</feature>
<evidence type="ECO:0000256" key="4">
    <source>
        <dbReference type="ARBA" id="ARBA00022598"/>
    </source>
</evidence>
<evidence type="ECO:0000256" key="13">
    <source>
        <dbReference type="SAM" id="MobiDB-lite"/>
    </source>
</evidence>
<evidence type="ECO:0000256" key="3">
    <source>
        <dbReference type="ARBA" id="ARBA00013169"/>
    </source>
</evidence>
<keyword evidence="6" id="KW-0251">Elongation factor</keyword>
<evidence type="ECO:0000256" key="2">
    <source>
        <dbReference type="ARBA" id="ARBA00007411"/>
    </source>
</evidence>
<dbReference type="EMBL" id="JBBJCI010000038">
    <property type="protein sequence ID" value="KAK7250077.1"/>
    <property type="molecule type" value="Genomic_DNA"/>
</dbReference>
<dbReference type="InterPro" id="IPR014038">
    <property type="entry name" value="EF1B_bsu/dsu_GNE"/>
</dbReference>
<protein>
    <recommendedName>
        <fullName evidence="3">valine--tRNA ligase</fullName>
        <ecNumber evidence="3">6.1.1.9</ecNumber>
    </recommendedName>
    <alternativeName>
        <fullName evidence="10">Valyl-tRNA synthetase</fullName>
    </alternativeName>
</protein>
<dbReference type="InterPro" id="IPR037118">
    <property type="entry name" value="Val-tRNA_synth_C_sf"/>
</dbReference>
<dbReference type="Gene3D" id="3.90.740.10">
    <property type="entry name" value="Valyl/Leucyl/Isoleucyl-tRNA synthetase, editing domain"/>
    <property type="match status" value="1"/>
</dbReference>
<keyword evidence="16" id="KW-1185">Reference proteome</keyword>
<evidence type="ECO:0000256" key="12">
    <source>
        <dbReference type="RuleBase" id="RU363035"/>
    </source>
</evidence>
<feature type="domain" description="Translation elongation factor EF1B beta/delta subunit guanine nucleotide exchange" evidence="14">
    <location>
        <begin position="1267"/>
        <end position="1356"/>
    </location>
</feature>
<keyword evidence="5 12" id="KW-0547">Nucleotide-binding</keyword>
<sequence length="1356" mass="148253">MAAPPGPCALDEFSLIYALVAPGAPAPAAAPASSSAVPEALVAKCKAAGEAVASLKKGGGSKEDVAKAVDALLKLKQTITKMDPDHPLAIVDKKKKKADGAAPAPDAAGGEKKLSKKEQKRLARGDEPATKKVKDPNRWAVDPAKAAEKAAKAKAKAEKAARAEKEDADAIAPPTPVGDRKILAKAMAKTYKPADVEGAWQEWWEKSGWYGCDEAAAAKKPDSEKFVIVIPPPNVTGSLHLGHALTAAIEDCLTRWHRMRGHATLYVPGRVPGTDHAGIATQSVVEKQLAKQNPPVSRHDLGRDKFLEQVWAWKGEYGGKICNQLRRLGSSVDWSRERFTMDDRCAKAVTEAFVRFHDAGIMYRASRLVNWSCALKSAISDLEVDHLELAGGEYRAVPGHDPAKKYQFGMFTEFAYDVLGADGETTGEQVVVATTRLETMLGDVQGRTRERNSQLQRLISRSFSTRDVAVAVHPDDARYAHLVGKKLRHPFFPERDVVVVADGELVDMDKGTGCVKVTPAHDPKDYECGKRHGLPFMTIFTLDGRVVAEATPFAVGDAGAKSSKTFAPETFPAWVAGSARYDARELCEKKLDELGLLRGKETRAMNLAVCSRSGDIIEPLVQPQWYVDCSGPAKRACDAVRNGELRILPKMHEKTWFQWLENIRPWCISRQLWWGHRIPAWFAFYKGEDRGLVDMNSEANKPRWIVARDEAEALAKAKATLGRSDVELQRDEDVLDTWFSSGLFPFSVFGWPDKTPELDAFYPTQLLETGLDILFFWVARMVMMGLQLTDKLPFTDVYLHAMVRDKEGRKMSKSLGNVIDPLEVIDGCELEQLVGKLKGGNLKATEVAKATKAFEDDFPDGMPRCGTDALRVGLLAYTVQGRDINLDIKRVIGYRSFCNKLWNAVRFMLGCFDGYAAAETIWADLAAARGRLAGRDKFVLSKLHGMVAAVDAHLTGYCFGDCVQAIYAFFLNDLCDVYVELVKPVVYGDDKTSDPTLAKMALWCCLDAGLRCLHVMCPFVTEELWQRLPRKFAVSSIMVAPYPRPADTAVFVDAGAEAGVAVLLEATSAARSLRAQYNLGSKPAKFVAAFSGDATRAATLAAFKSDVATLARASAVDVVVDAAPPAGCGQKLVDEKFAVYVDLKGLVDVKAEIAKLEKELKTVAPLVEKLRAKLADPVYVAKAPAKQRANDEAKLASYAEKVAAAEAGIASWSKMGDAPAAGGDDDDDFWGDDDDQTEEEKAAAAKKLEEAKAKAMAKLAKKEVAQRSLCALEIKPWEAEQDLEELFKKIKSTFVREGLKWSEVCKLEDVAFGVKKIICTAVINQTMSMDAIIEEITEEAFPDEVQSMTMTSMSLL</sequence>
<dbReference type="SUPFAM" id="SSF50677">
    <property type="entry name" value="ValRS/IleRS/LeuRS editing domain"/>
    <property type="match status" value="1"/>
</dbReference>
<dbReference type="SUPFAM" id="SSF47323">
    <property type="entry name" value="Anticodon-binding domain of a subclass of class I aminoacyl-tRNA synthetases"/>
    <property type="match status" value="1"/>
</dbReference>
<evidence type="ECO:0000256" key="7">
    <source>
        <dbReference type="ARBA" id="ARBA00022840"/>
    </source>
</evidence>
<dbReference type="InterPro" id="IPR014729">
    <property type="entry name" value="Rossmann-like_a/b/a_fold"/>
</dbReference>
<dbReference type="Proteomes" id="UP001363151">
    <property type="component" value="Unassembled WGS sequence"/>
</dbReference>
<dbReference type="InterPro" id="IPR009008">
    <property type="entry name" value="Val/Leu/Ile-tRNA-synth_edit"/>
</dbReference>
<dbReference type="InterPro" id="IPR033705">
    <property type="entry name" value="Anticodon_Ia_Val"/>
</dbReference>
<evidence type="ECO:0000256" key="1">
    <source>
        <dbReference type="ARBA" id="ARBA00005594"/>
    </source>
</evidence>
<dbReference type="InterPro" id="IPR001412">
    <property type="entry name" value="aa-tRNA-synth_I_CS"/>
</dbReference>
<proteinExistence type="inferred from homology"/>
<dbReference type="SMART" id="SM00888">
    <property type="entry name" value="EF1_GNE"/>
    <property type="match status" value="1"/>
</dbReference>
<comment type="catalytic activity">
    <reaction evidence="11">
        <text>tRNA(Val) + L-valine + ATP = L-valyl-tRNA(Val) + AMP + diphosphate</text>
        <dbReference type="Rhea" id="RHEA:10704"/>
        <dbReference type="Rhea" id="RHEA-COMP:9672"/>
        <dbReference type="Rhea" id="RHEA-COMP:9708"/>
        <dbReference type="ChEBI" id="CHEBI:30616"/>
        <dbReference type="ChEBI" id="CHEBI:33019"/>
        <dbReference type="ChEBI" id="CHEBI:57762"/>
        <dbReference type="ChEBI" id="CHEBI:78442"/>
        <dbReference type="ChEBI" id="CHEBI:78537"/>
        <dbReference type="ChEBI" id="CHEBI:456215"/>
        <dbReference type="EC" id="6.1.1.9"/>
    </reaction>
</comment>
<dbReference type="PANTHER" id="PTHR11946:SF109">
    <property type="entry name" value="VALINE--TRNA LIGASE"/>
    <property type="match status" value="1"/>
</dbReference>
<dbReference type="InterPro" id="IPR013155">
    <property type="entry name" value="M/V/L/I-tRNA-synth_anticd-bd"/>
</dbReference>
<dbReference type="Gene3D" id="1.10.287.10">
    <property type="entry name" value="S15/NS1, RNA-binding"/>
    <property type="match status" value="1"/>
</dbReference>
<dbReference type="Pfam" id="PF00133">
    <property type="entry name" value="tRNA-synt_1"/>
    <property type="match status" value="1"/>
</dbReference>
<dbReference type="InterPro" id="IPR002303">
    <property type="entry name" value="Valyl-tRNA_ligase"/>
</dbReference>
<comment type="similarity">
    <text evidence="1 12">Belongs to the class-I aminoacyl-tRNA synthetase family.</text>
</comment>
<dbReference type="InterPro" id="IPR009080">
    <property type="entry name" value="tRNAsynth_Ia_anticodon-bd"/>
</dbReference>
<feature type="compositionally biased region" description="Acidic residues" evidence="13">
    <location>
        <begin position="1223"/>
        <end position="1238"/>
    </location>
</feature>
<dbReference type="InterPro" id="IPR002300">
    <property type="entry name" value="aa-tRNA-synth_Ia"/>
</dbReference>
<accession>A0ABR1G9T6</accession>
<keyword evidence="4 12" id="KW-0436">Ligase</keyword>
<name>A0ABR1G9T6_AURAN</name>
<dbReference type="SUPFAM" id="SSF52374">
    <property type="entry name" value="Nucleotidylyl transferase"/>
    <property type="match status" value="1"/>
</dbReference>
<evidence type="ECO:0000256" key="6">
    <source>
        <dbReference type="ARBA" id="ARBA00022768"/>
    </source>
</evidence>
<feature type="region of interest" description="Disordered" evidence="13">
    <location>
        <begin position="1216"/>
        <end position="1240"/>
    </location>
</feature>
<evidence type="ECO:0000256" key="8">
    <source>
        <dbReference type="ARBA" id="ARBA00022917"/>
    </source>
</evidence>
<dbReference type="PANTHER" id="PTHR11946">
    <property type="entry name" value="VALYL-TRNA SYNTHETASES"/>
    <property type="match status" value="1"/>
</dbReference>
<dbReference type="EC" id="6.1.1.9" evidence="3"/>
<feature type="compositionally biased region" description="Basic and acidic residues" evidence="13">
    <location>
        <begin position="109"/>
        <end position="137"/>
    </location>
</feature>
<keyword evidence="8 12" id="KW-0648">Protein biosynthesis</keyword>
<dbReference type="InterPro" id="IPR036219">
    <property type="entry name" value="eEF-1beta-like_sf"/>
</dbReference>
<dbReference type="InterPro" id="IPR014717">
    <property type="entry name" value="Transl_elong_EF1B/ribsomal_bS6"/>
</dbReference>
<dbReference type="CDD" id="cd07962">
    <property type="entry name" value="Anticodon_Ia_Val"/>
    <property type="match status" value="1"/>
</dbReference>
<evidence type="ECO:0000259" key="14">
    <source>
        <dbReference type="SMART" id="SM00888"/>
    </source>
</evidence>
<dbReference type="Gene3D" id="3.30.70.60">
    <property type="match status" value="1"/>
</dbReference>
<dbReference type="SUPFAM" id="SSF46589">
    <property type="entry name" value="tRNA-binding arm"/>
    <property type="match status" value="1"/>
</dbReference>
<keyword evidence="9 12" id="KW-0030">Aminoacyl-tRNA synthetase</keyword>
<feature type="compositionally biased region" description="Basic and acidic residues" evidence="13">
    <location>
        <begin position="145"/>
        <end position="165"/>
    </location>
</feature>
<organism evidence="15 16">
    <name type="scientific">Aureococcus anophagefferens</name>
    <name type="common">Harmful bloom alga</name>
    <dbReference type="NCBI Taxonomy" id="44056"/>
    <lineage>
        <taxon>Eukaryota</taxon>
        <taxon>Sar</taxon>
        <taxon>Stramenopiles</taxon>
        <taxon>Ochrophyta</taxon>
        <taxon>Pelagophyceae</taxon>
        <taxon>Pelagomonadales</taxon>
        <taxon>Pelagomonadaceae</taxon>
        <taxon>Aureococcus</taxon>
    </lineage>
</organism>
<evidence type="ECO:0000313" key="16">
    <source>
        <dbReference type="Proteomes" id="UP001363151"/>
    </source>
</evidence>
<reference evidence="15 16" key="1">
    <citation type="submission" date="2024-03" db="EMBL/GenBank/DDBJ databases">
        <title>Aureococcus anophagefferens CCMP1851 and Kratosvirus quantuckense: Draft genome of a second virus-susceptible host strain in the model system.</title>
        <authorList>
            <person name="Chase E."/>
            <person name="Truchon A.R."/>
            <person name="Schepens W."/>
            <person name="Wilhelm S.W."/>
        </authorList>
    </citation>
    <scope>NUCLEOTIDE SEQUENCE [LARGE SCALE GENOMIC DNA]</scope>
    <source>
        <strain evidence="15 16">CCMP1851</strain>
    </source>
</reference>
<comment type="caution">
    <text evidence="15">The sequence shown here is derived from an EMBL/GenBank/DDBJ whole genome shotgun (WGS) entry which is preliminary data.</text>
</comment>
<dbReference type="Pfam" id="PF08264">
    <property type="entry name" value="Anticodon_1"/>
    <property type="match status" value="1"/>
</dbReference>
<evidence type="ECO:0000256" key="11">
    <source>
        <dbReference type="ARBA" id="ARBA00047552"/>
    </source>
</evidence>
<dbReference type="Gene3D" id="1.10.287.380">
    <property type="entry name" value="Valyl-tRNA synthetase, C-terminal domain"/>
    <property type="match status" value="1"/>
</dbReference>